<feature type="chain" id="PRO_5031523929" description="Oxidoreductase molybdopterin-binding domain-containing protein" evidence="1">
    <location>
        <begin position="24"/>
        <end position="159"/>
    </location>
</feature>
<feature type="domain" description="Oxidoreductase molybdopterin-binding" evidence="2">
    <location>
        <begin position="67"/>
        <end position="134"/>
    </location>
</feature>
<sequence>MKRAFALLAVAVFAIHSAGAVLADDVLFRIHGKDGSHALDVTASMLGEMDNHRFKAVLPGGTGTVQEVSGPLVRDLLKAAGLEGSKVVAKALDGYEMDIPMSDMTDFDVIAATRVDGKPLSVRDRGPAWIVYPNVDRADLKDALYEARSVWQVKELIVE</sequence>
<feature type="signal peptide" evidence="1">
    <location>
        <begin position="1"/>
        <end position="23"/>
    </location>
</feature>
<comment type="caution">
    <text evidence="3">The sequence shown here is derived from an EMBL/GenBank/DDBJ whole genome shotgun (WGS) entry which is preliminary data.</text>
</comment>
<dbReference type="InterPro" id="IPR036374">
    <property type="entry name" value="OxRdtase_Mopterin-bd_sf"/>
</dbReference>
<dbReference type="RefSeq" id="WP_183365342.1">
    <property type="nucleotide sequence ID" value="NZ_JACIEZ010000002.1"/>
</dbReference>
<evidence type="ECO:0000313" key="3">
    <source>
        <dbReference type="EMBL" id="MBB4064102.1"/>
    </source>
</evidence>
<evidence type="ECO:0000256" key="1">
    <source>
        <dbReference type="SAM" id="SignalP"/>
    </source>
</evidence>
<name>A0A7W6NKA5_9HYPH</name>
<keyword evidence="4" id="KW-1185">Reference proteome</keyword>
<dbReference type="AlphaFoldDB" id="A0A7W6NKA5"/>
<dbReference type="Gene3D" id="3.90.420.10">
    <property type="entry name" value="Oxidoreductase, molybdopterin-binding domain"/>
    <property type="match status" value="1"/>
</dbReference>
<organism evidence="3 4">
    <name type="scientific">Gellertiella hungarica</name>
    <dbReference type="NCBI Taxonomy" id="1572859"/>
    <lineage>
        <taxon>Bacteria</taxon>
        <taxon>Pseudomonadati</taxon>
        <taxon>Pseudomonadota</taxon>
        <taxon>Alphaproteobacteria</taxon>
        <taxon>Hyphomicrobiales</taxon>
        <taxon>Rhizobiaceae</taxon>
        <taxon>Gellertiella</taxon>
    </lineage>
</organism>
<dbReference type="InterPro" id="IPR000572">
    <property type="entry name" value="OxRdtase_Mopterin-bd_dom"/>
</dbReference>
<accession>A0A7W6NKA5</accession>
<dbReference type="SUPFAM" id="SSF56524">
    <property type="entry name" value="Oxidoreductase molybdopterin-binding domain"/>
    <property type="match status" value="1"/>
</dbReference>
<keyword evidence="1" id="KW-0732">Signal</keyword>
<reference evidence="3 4" key="1">
    <citation type="submission" date="2020-08" db="EMBL/GenBank/DDBJ databases">
        <title>Genomic Encyclopedia of Type Strains, Phase IV (KMG-IV): sequencing the most valuable type-strain genomes for metagenomic binning, comparative biology and taxonomic classification.</title>
        <authorList>
            <person name="Goeker M."/>
        </authorList>
    </citation>
    <scope>NUCLEOTIDE SEQUENCE [LARGE SCALE GENOMIC DNA]</scope>
    <source>
        <strain evidence="3 4">DSM 29853</strain>
    </source>
</reference>
<dbReference type="Proteomes" id="UP000528286">
    <property type="component" value="Unassembled WGS sequence"/>
</dbReference>
<evidence type="ECO:0000313" key="4">
    <source>
        <dbReference type="Proteomes" id="UP000528286"/>
    </source>
</evidence>
<dbReference type="Pfam" id="PF00174">
    <property type="entry name" value="Oxidored_molyb"/>
    <property type="match status" value="1"/>
</dbReference>
<protein>
    <recommendedName>
        <fullName evidence="2">Oxidoreductase molybdopterin-binding domain-containing protein</fullName>
    </recommendedName>
</protein>
<gene>
    <name evidence="3" type="ORF">GGR23_001279</name>
</gene>
<proteinExistence type="predicted"/>
<evidence type="ECO:0000259" key="2">
    <source>
        <dbReference type="Pfam" id="PF00174"/>
    </source>
</evidence>
<dbReference type="EMBL" id="JACIEZ010000002">
    <property type="protein sequence ID" value="MBB4064102.1"/>
    <property type="molecule type" value="Genomic_DNA"/>
</dbReference>